<organism evidence="7 8">
    <name type="scientific">Aerococcus urinaehominis</name>
    <dbReference type="NCBI Taxonomy" id="128944"/>
    <lineage>
        <taxon>Bacteria</taxon>
        <taxon>Bacillati</taxon>
        <taxon>Bacillota</taxon>
        <taxon>Bacilli</taxon>
        <taxon>Lactobacillales</taxon>
        <taxon>Aerococcaceae</taxon>
        <taxon>Aerococcus</taxon>
    </lineage>
</organism>
<evidence type="ECO:0000313" key="7">
    <source>
        <dbReference type="EMBL" id="AMB99373.1"/>
    </source>
</evidence>
<comment type="similarity">
    <text evidence="2">Belongs to the NlpA lipoprotein family.</text>
</comment>
<dbReference type="RefSeq" id="WP_067978982.1">
    <property type="nucleotide sequence ID" value="NZ_CP014163.1"/>
</dbReference>
<evidence type="ECO:0000256" key="2">
    <source>
        <dbReference type="ARBA" id="ARBA00008973"/>
    </source>
</evidence>
<dbReference type="GO" id="GO:0016020">
    <property type="term" value="C:membrane"/>
    <property type="evidence" value="ECO:0007669"/>
    <property type="project" value="UniProtKB-SubCell"/>
</dbReference>
<protein>
    <submittedName>
        <fullName evidence="7">Uncharacterized protein</fullName>
    </submittedName>
</protein>
<evidence type="ECO:0000256" key="1">
    <source>
        <dbReference type="ARBA" id="ARBA00004635"/>
    </source>
</evidence>
<gene>
    <name evidence="7" type="ORF">AWM75_04925</name>
</gene>
<reference evidence="8" key="2">
    <citation type="submission" date="2016-01" db="EMBL/GenBank/DDBJ databases">
        <title>Six Aerococcus type strain genome sequencing and assembly using PacBio and Illumina Hiseq.</title>
        <authorList>
            <person name="Carkaci D."/>
            <person name="Dargis R."/>
            <person name="Nielsen X.C."/>
            <person name="Skovgaard O."/>
            <person name="Fuursted K."/>
            <person name="Christensen J.J."/>
        </authorList>
    </citation>
    <scope>NUCLEOTIDE SEQUENCE [LARGE SCALE GENOMIC DNA]</scope>
    <source>
        <strain evidence="8">CCUG42038B</strain>
    </source>
</reference>
<keyword evidence="8" id="KW-1185">Reference proteome</keyword>
<dbReference type="InterPro" id="IPR004872">
    <property type="entry name" value="Lipoprotein_NlpA"/>
</dbReference>
<dbReference type="PROSITE" id="PS51257">
    <property type="entry name" value="PROKAR_LIPOPROTEIN"/>
    <property type="match status" value="1"/>
</dbReference>
<keyword evidence="5" id="KW-0564">Palmitate</keyword>
<dbReference type="Pfam" id="PF03180">
    <property type="entry name" value="Lipoprotein_9"/>
    <property type="match status" value="1"/>
</dbReference>
<evidence type="ECO:0000256" key="5">
    <source>
        <dbReference type="ARBA" id="ARBA00023139"/>
    </source>
</evidence>
<comment type="subcellular location">
    <subcellularLocation>
        <location evidence="1">Membrane</location>
        <topology evidence="1">Lipid-anchor</topology>
    </subcellularLocation>
</comment>
<keyword evidence="3" id="KW-0732">Signal</keyword>
<dbReference type="Gene3D" id="3.40.190.10">
    <property type="entry name" value="Periplasmic binding protein-like II"/>
    <property type="match status" value="2"/>
</dbReference>
<dbReference type="EMBL" id="CP014163">
    <property type="protein sequence ID" value="AMB99373.1"/>
    <property type="molecule type" value="Genomic_DNA"/>
</dbReference>
<sequence length="283" mass="31356">MKKVLALLSLMVIFLVGCGQSDQKVYKIGVISDETADNWQHVADRLAEKENIQLEIVKFDDYVQPNTALAEGDIDANVYQYIPFLYEYNQSHETELRPIAYTTLMPILIYGREGIDSLNQIPDGGKVALIEDPVNLGNSLKQLEAAGLIKVDPAAGATPTLEDITDNPKQLEFIPMATGAVARSLGDVDVVVHGASTLAEAGLNLDRALYTEDTKTTSNLFRLTYVVNKDQVEDPIHEKILAEYQKQETIDYGRSHGSKLFYPAWQDGGQALADYEEFAQSQQ</sequence>
<dbReference type="AlphaFoldDB" id="A0A0X8FL78"/>
<proteinExistence type="inferred from homology"/>
<keyword evidence="6" id="KW-0449">Lipoprotein</keyword>
<name>A0A0X8FL78_9LACT</name>
<evidence type="ECO:0000313" key="8">
    <source>
        <dbReference type="Proteomes" id="UP000062260"/>
    </source>
</evidence>
<dbReference type="SUPFAM" id="SSF53850">
    <property type="entry name" value="Periplasmic binding protein-like II"/>
    <property type="match status" value="1"/>
</dbReference>
<keyword evidence="4" id="KW-0472">Membrane</keyword>
<dbReference type="STRING" id="128944.AWM75_04925"/>
<evidence type="ECO:0000256" key="6">
    <source>
        <dbReference type="ARBA" id="ARBA00023288"/>
    </source>
</evidence>
<dbReference type="PANTHER" id="PTHR30429:SF3">
    <property type="entry name" value="LIPOPROTEIN"/>
    <property type="match status" value="1"/>
</dbReference>
<dbReference type="PANTHER" id="PTHR30429">
    <property type="entry name" value="D-METHIONINE-BINDING LIPOPROTEIN METQ"/>
    <property type="match status" value="1"/>
</dbReference>
<evidence type="ECO:0000256" key="3">
    <source>
        <dbReference type="ARBA" id="ARBA00022729"/>
    </source>
</evidence>
<reference evidence="7 8" key="1">
    <citation type="journal article" date="2016" name="Genome Announc.">
        <title>Complete Genome Sequences of Aerococcus christensenii CCUG 28831T, Aerococcus sanguinicola CCUG 43001T, Aerococcus urinae CCUG 36881T, Aerococcus urinaeequi CCUG 28094T, Aerococcus urinaehominis CCUG 42038 BT, and Aerococcus viridans CCUG 4311T.</title>
        <authorList>
            <person name="Carkaci D."/>
            <person name="Dargis R."/>
            <person name="Nielsen X.C."/>
            <person name="Skovgaard O."/>
            <person name="Fuursted K."/>
            <person name="Christensen J.J."/>
        </authorList>
    </citation>
    <scope>NUCLEOTIDE SEQUENCE [LARGE SCALE GENOMIC DNA]</scope>
    <source>
        <strain evidence="7 8">CCUG42038B</strain>
    </source>
</reference>
<evidence type="ECO:0000256" key="4">
    <source>
        <dbReference type="ARBA" id="ARBA00023136"/>
    </source>
</evidence>
<dbReference type="Proteomes" id="UP000062260">
    <property type="component" value="Chromosome"/>
</dbReference>
<accession>A0A0X8FL78</accession>
<dbReference type="OrthoDB" id="9812878at2"/>
<dbReference type="KEGG" id="auh:AWM75_04925"/>